<evidence type="ECO:0000259" key="2">
    <source>
        <dbReference type="Pfam" id="PF03795"/>
    </source>
</evidence>
<sequence>MKFVALLHIIDAEKNKELRPAHLKYIAELYRQGLVVHAGPFTDGKGGMVVYETKDHAHAQQLAEADPVVAGKARTLELREWNALDLDTL</sequence>
<dbReference type="Pfam" id="PF03795">
    <property type="entry name" value="YCII"/>
    <property type="match status" value="1"/>
</dbReference>
<keyword evidence="4" id="KW-1185">Reference proteome</keyword>
<feature type="domain" description="YCII-related" evidence="2">
    <location>
        <begin position="1"/>
        <end position="82"/>
    </location>
</feature>
<dbReference type="InterPro" id="IPR011008">
    <property type="entry name" value="Dimeric_a/b-barrel"/>
</dbReference>
<dbReference type="RefSeq" id="WP_347438141.1">
    <property type="nucleotide sequence ID" value="NZ_CP089291.1"/>
</dbReference>
<protein>
    <submittedName>
        <fullName evidence="3">YciI family protein</fullName>
    </submittedName>
</protein>
<dbReference type="InterPro" id="IPR005545">
    <property type="entry name" value="YCII"/>
</dbReference>
<evidence type="ECO:0000313" key="3">
    <source>
        <dbReference type="EMBL" id="UOF91446.1"/>
    </source>
</evidence>
<gene>
    <name evidence="3" type="ORF">LSG31_04110</name>
</gene>
<reference evidence="3" key="1">
    <citation type="submission" date="2021-12" db="EMBL/GenBank/DDBJ databases">
        <title>Alicyclobacillaceae gen. nov., sp. nov., isolated from chalcocite enrichment system.</title>
        <authorList>
            <person name="Jiang Z."/>
        </authorList>
    </citation>
    <scope>NUCLEOTIDE SEQUENCE</scope>
    <source>
        <strain evidence="3">MYW30-H2</strain>
    </source>
</reference>
<proteinExistence type="inferred from homology"/>
<dbReference type="EMBL" id="CP089291">
    <property type="protein sequence ID" value="UOF91446.1"/>
    <property type="molecule type" value="Genomic_DNA"/>
</dbReference>
<dbReference type="PANTHER" id="PTHR37828">
    <property type="entry name" value="GSR2449 PROTEIN"/>
    <property type="match status" value="1"/>
</dbReference>
<evidence type="ECO:0000313" key="4">
    <source>
        <dbReference type="Proteomes" id="UP000830167"/>
    </source>
</evidence>
<dbReference type="PANTHER" id="PTHR37828:SF1">
    <property type="entry name" value="YCII-RELATED DOMAIN-CONTAINING PROTEIN"/>
    <property type="match status" value="1"/>
</dbReference>
<organism evidence="3 4">
    <name type="scientific">Fodinisporobacter ferrooxydans</name>
    <dbReference type="NCBI Taxonomy" id="2901836"/>
    <lineage>
        <taxon>Bacteria</taxon>
        <taxon>Bacillati</taxon>
        <taxon>Bacillota</taxon>
        <taxon>Bacilli</taxon>
        <taxon>Bacillales</taxon>
        <taxon>Alicyclobacillaceae</taxon>
        <taxon>Fodinisporobacter</taxon>
    </lineage>
</organism>
<dbReference type="SUPFAM" id="SSF54909">
    <property type="entry name" value="Dimeric alpha+beta barrel"/>
    <property type="match status" value="1"/>
</dbReference>
<comment type="similarity">
    <text evidence="1">Belongs to the YciI family.</text>
</comment>
<dbReference type="Gene3D" id="3.30.70.1060">
    <property type="entry name" value="Dimeric alpha+beta barrel"/>
    <property type="match status" value="1"/>
</dbReference>
<dbReference type="Proteomes" id="UP000830167">
    <property type="component" value="Chromosome"/>
</dbReference>
<evidence type="ECO:0000256" key="1">
    <source>
        <dbReference type="ARBA" id="ARBA00007689"/>
    </source>
</evidence>
<name>A0ABY4CQD9_9BACL</name>
<accession>A0ABY4CQD9</accession>